<dbReference type="PANTHER" id="PTHR33372">
    <property type="match status" value="1"/>
</dbReference>
<dbReference type="GO" id="GO:0031969">
    <property type="term" value="C:chloroplast membrane"/>
    <property type="evidence" value="ECO:0007669"/>
    <property type="project" value="TreeGrafter"/>
</dbReference>
<dbReference type="PANTHER" id="PTHR33372:SF10">
    <property type="entry name" value="OS03G0137300 PROTEIN"/>
    <property type="match status" value="1"/>
</dbReference>
<accession>A0AAN7K647</accession>
<dbReference type="Pfam" id="PF11833">
    <property type="entry name" value="CPP1-like"/>
    <property type="match status" value="1"/>
</dbReference>
<proteinExistence type="predicted"/>
<keyword evidence="1" id="KW-0472">Membrane</keyword>
<dbReference type="Proteomes" id="UP001345219">
    <property type="component" value="Chromosome 15"/>
</dbReference>
<reference evidence="2 3" key="1">
    <citation type="journal article" date="2023" name="Hortic Res">
        <title>Pangenome of water caltrop reveals structural variations and asymmetric subgenome divergence after allopolyploidization.</title>
        <authorList>
            <person name="Zhang X."/>
            <person name="Chen Y."/>
            <person name="Wang L."/>
            <person name="Yuan Y."/>
            <person name="Fang M."/>
            <person name="Shi L."/>
            <person name="Lu R."/>
            <person name="Comes H.P."/>
            <person name="Ma Y."/>
            <person name="Chen Y."/>
            <person name="Huang G."/>
            <person name="Zhou Y."/>
            <person name="Zheng Z."/>
            <person name="Qiu Y."/>
        </authorList>
    </citation>
    <scope>NUCLEOTIDE SEQUENCE [LARGE SCALE GENOMIC DNA]</scope>
    <source>
        <tissue evidence="2">Roots</tissue>
    </source>
</reference>
<name>A0AAN7K647_9MYRT</name>
<feature type="transmembrane region" description="Helical" evidence="1">
    <location>
        <begin position="210"/>
        <end position="228"/>
    </location>
</feature>
<evidence type="ECO:0000313" key="2">
    <source>
        <dbReference type="EMBL" id="KAK4758482.1"/>
    </source>
</evidence>
<dbReference type="InterPro" id="IPR021788">
    <property type="entry name" value="CPP1-like"/>
</dbReference>
<keyword evidence="3" id="KW-1185">Reference proteome</keyword>
<evidence type="ECO:0000256" key="1">
    <source>
        <dbReference type="SAM" id="Phobius"/>
    </source>
</evidence>
<dbReference type="AlphaFoldDB" id="A0AAN7K647"/>
<dbReference type="EMBL" id="JAXIOK010000012">
    <property type="protein sequence ID" value="KAK4758482.1"/>
    <property type="molecule type" value="Genomic_DNA"/>
</dbReference>
<feature type="transmembrane region" description="Helical" evidence="1">
    <location>
        <begin position="240"/>
        <end position="264"/>
    </location>
</feature>
<organism evidence="2 3">
    <name type="scientific">Trapa incisa</name>
    <dbReference type="NCBI Taxonomy" id="236973"/>
    <lineage>
        <taxon>Eukaryota</taxon>
        <taxon>Viridiplantae</taxon>
        <taxon>Streptophyta</taxon>
        <taxon>Embryophyta</taxon>
        <taxon>Tracheophyta</taxon>
        <taxon>Spermatophyta</taxon>
        <taxon>Magnoliopsida</taxon>
        <taxon>eudicotyledons</taxon>
        <taxon>Gunneridae</taxon>
        <taxon>Pentapetalae</taxon>
        <taxon>rosids</taxon>
        <taxon>malvids</taxon>
        <taxon>Myrtales</taxon>
        <taxon>Lythraceae</taxon>
        <taxon>Trapa</taxon>
    </lineage>
</organism>
<comment type="caution">
    <text evidence="2">The sequence shown here is derived from an EMBL/GenBank/DDBJ whole genome shotgun (WGS) entry which is preliminary data.</text>
</comment>
<evidence type="ECO:0008006" key="4">
    <source>
        <dbReference type="Google" id="ProtNLM"/>
    </source>
</evidence>
<evidence type="ECO:0000313" key="3">
    <source>
        <dbReference type="Proteomes" id="UP001345219"/>
    </source>
</evidence>
<sequence length="265" mass="28700">MAAVALSVRTNRLSPAPPLPFPPAYLPGCVPPQALKPSRAEPWRCVHWRATARVVSPVHASSRSDDSASFEMSVENALKLLDVPETRPELDRRRVEAAYDMLLIRSLSQWCAGKVVNSSIRYADVKPVGQPRRLHSTIKSSLVSIETPSTRDLGLQAGVYGAMMVLTYVNGTSAPVTPYGGTDVPGLILATSFGASLYYMTKRNVKLGKATIITMGGLVAGAMVGSAVENWLQVDIFPFLGIHSPAAVISEFILFSQLFISLYLR</sequence>
<keyword evidence="1" id="KW-1133">Transmembrane helix</keyword>
<protein>
    <recommendedName>
        <fullName evidence="4">Protein CHAPERONE-LIKE PROTEIN OF POR1, chloroplastic</fullName>
    </recommendedName>
</protein>
<keyword evidence="1" id="KW-0812">Transmembrane</keyword>
<gene>
    <name evidence="2" type="ORF">SAY87_019783</name>
</gene>